<dbReference type="EMBL" id="SNWQ01000008">
    <property type="protein sequence ID" value="TDO48018.1"/>
    <property type="molecule type" value="Genomic_DNA"/>
</dbReference>
<organism evidence="3 4">
    <name type="scientific">Kribbella caucasensis</name>
    <dbReference type="NCBI Taxonomy" id="2512215"/>
    <lineage>
        <taxon>Bacteria</taxon>
        <taxon>Bacillati</taxon>
        <taxon>Actinomycetota</taxon>
        <taxon>Actinomycetes</taxon>
        <taxon>Propionibacteriales</taxon>
        <taxon>Kribbellaceae</taxon>
        <taxon>Kribbella</taxon>
    </lineage>
</organism>
<proteinExistence type="inferred from homology"/>
<dbReference type="Gene3D" id="3.30.70.1060">
    <property type="entry name" value="Dimeric alpha+beta barrel"/>
    <property type="match status" value="1"/>
</dbReference>
<comment type="similarity">
    <text evidence="1">Belongs to the YciI family.</text>
</comment>
<gene>
    <name evidence="3" type="ORF">EV643_108335</name>
</gene>
<evidence type="ECO:0000313" key="3">
    <source>
        <dbReference type="EMBL" id="TDO48018.1"/>
    </source>
</evidence>
<reference evidence="3 4" key="1">
    <citation type="submission" date="2019-03" db="EMBL/GenBank/DDBJ databases">
        <title>Genomic Encyclopedia of Type Strains, Phase III (KMG-III): the genomes of soil and plant-associated and newly described type strains.</title>
        <authorList>
            <person name="Whitman W."/>
        </authorList>
    </citation>
    <scope>NUCLEOTIDE SEQUENCE [LARGE SCALE GENOMIC DNA]</scope>
    <source>
        <strain evidence="3 4">VKM Ac-2527</strain>
    </source>
</reference>
<dbReference type="SUPFAM" id="SSF54909">
    <property type="entry name" value="Dimeric alpha+beta barrel"/>
    <property type="match status" value="1"/>
</dbReference>
<accession>A0A4R6KD73</accession>
<name>A0A4R6KD73_9ACTN</name>
<keyword evidence="4" id="KW-1185">Reference proteome</keyword>
<dbReference type="PANTHER" id="PTHR35174:SF3">
    <property type="entry name" value="BLL7171 PROTEIN"/>
    <property type="match status" value="1"/>
</dbReference>
<feature type="domain" description="YCII-related" evidence="2">
    <location>
        <begin position="14"/>
        <end position="111"/>
    </location>
</feature>
<evidence type="ECO:0000256" key="1">
    <source>
        <dbReference type="ARBA" id="ARBA00007689"/>
    </source>
</evidence>
<dbReference type="PANTHER" id="PTHR35174">
    <property type="entry name" value="BLL7171 PROTEIN-RELATED"/>
    <property type="match status" value="1"/>
</dbReference>
<sequence length="118" mass="12850">MTYYMLRPGRAAQRPTMSEDDLKQHMEAIRRLEAEMKSSGAWVFGGRLHDPSTATVVKAEAGDVLATDGPFAETKDHLGGFYLISTSDLDGALSWAGKVSALVQASIEVRPFVDEMTS</sequence>
<evidence type="ECO:0000259" key="2">
    <source>
        <dbReference type="Pfam" id="PF03795"/>
    </source>
</evidence>
<evidence type="ECO:0000313" key="4">
    <source>
        <dbReference type="Proteomes" id="UP000295388"/>
    </source>
</evidence>
<dbReference type="AlphaFoldDB" id="A0A4R6KD73"/>
<dbReference type="OrthoDB" id="668782at2"/>
<comment type="caution">
    <text evidence="3">The sequence shown here is derived from an EMBL/GenBank/DDBJ whole genome shotgun (WGS) entry which is preliminary data.</text>
</comment>
<dbReference type="Pfam" id="PF03795">
    <property type="entry name" value="YCII"/>
    <property type="match status" value="1"/>
</dbReference>
<dbReference type="Proteomes" id="UP000295388">
    <property type="component" value="Unassembled WGS sequence"/>
</dbReference>
<dbReference type="InterPro" id="IPR011008">
    <property type="entry name" value="Dimeric_a/b-barrel"/>
</dbReference>
<dbReference type="InterPro" id="IPR005545">
    <property type="entry name" value="YCII"/>
</dbReference>
<protein>
    <recommendedName>
        <fullName evidence="2">YCII-related domain-containing protein</fullName>
    </recommendedName>
</protein>